<dbReference type="EMBL" id="LT158599">
    <property type="protein sequence ID" value="CVK32469.1"/>
    <property type="molecule type" value="Genomic_DNA"/>
</dbReference>
<proteinExistence type="predicted"/>
<feature type="transmembrane region" description="Helical" evidence="1">
    <location>
        <begin position="49"/>
        <end position="70"/>
    </location>
</feature>
<accession>A0A0X3BKP6</accession>
<reference evidence="2 3" key="1">
    <citation type="submission" date="2016-01" db="EMBL/GenBank/DDBJ databases">
        <authorList>
            <person name="Manzoor S."/>
        </authorList>
    </citation>
    <scope>NUCLEOTIDE SEQUENCE [LARGE SCALE GENOMIC DNA]</scope>
    <source>
        <strain evidence="2">Methanoculleus sp MAB1</strain>
    </source>
</reference>
<evidence type="ECO:0000256" key="1">
    <source>
        <dbReference type="SAM" id="Phobius"/>
    </source>
</evidence>
<dbReference type="Proteomes" id="UP000069850">
    <property type="component" value="Chromosome 1"/>
</dbReference>
<feature type="transmembrane region" description="Helical" evidence="1">
    <location>
        <begin position="16"/>
        <end position="37"/>
    </location>
</feature>
<gene>
    <name evidence="2" type="ORF">MMAB1_1256</name>
</gene>
<organism evidence="2 3">
    <name type="scientific">Methanoculleus bourgensis</name>
    <dbReference type="NCBI Taxonomy" id="83986"/>
    <lineage>
        <taxon>Archaea</taxon>
        <taxon>Methanobacteriati</taxon>
        <taxon>Methanobacteriota</taxon>
        <taxon>Stenosarchaea group</taxon>
        <taxon>Methanomicrobia</taxon>
        <taxon>Methanomicrobiales</taxon>
        <taxon>Methanomicrobiaceae</taxon>
        <taxon>Methanoculleus</taxon>
    </lineage>
</organism>
<keyword evidence="1" id="KW-0812">Transmembrane</keyword>
<name>A0A0X3BKP6_9EURY</name>
<dbReference type="KEGG" id="mema:MMAB1_1256"/>
<sequence length="84" mass="9774">MNPEATARDLLYPTEWVFRFFIVAVLIRIACPDWTYALPYLADSVIFPLSYYLFVIVAAGAFVVQVRVALKFISYWRQSVPQHQ</sequence>
<evidence type="ECO:0000313" key="2">
    <source>
        <dbReference type="EMBL" id="CVK32469.1"/>
    </source>
</evidence>
<keyword evidence="1" id="KW-1133">Transmembrane helix</keyword>
<dbReference type="RefSeq" id="WP_062262886.1">
    <property type="nucleotide sequence ID" value="NZ_LT158599.1"/>
</dbReference>
<dbReference type="GeneID" id="27137165"/>
<dbReference type="OrthoDB" id="380990at2157"/>
<protein>
    <submittedName>
        <fullName evidence="2">Uncharacterized protein</fullName>
    </submittedName>
</protein>
<evidence type="ECO:0000313" key="3">
    <source>
        <dbReference type="Proteomes" id="UP000069850"/>
    </source>
</evidence>
<keyword evidence="1" id="KW-0472">Membrane</keyword>
<dbReference type="AlphaFoldDB" id="A0A0X3BKP6"/>